<evidence type="ECO:0000256" key="1">
    <source>
        <dbReference type="SAM" id="MobiDB-lite"/>
    </source>
</evidence>
<dbReference type="RefSeq" id="XP_020916628.1">
    <property type="nucleotide sequence ID" value="XM_021060969.2"/>
</dbReference>
<organism evidence="2 3">
    <name type="scientific">Exaiptasia diaphana</name>
    <name type="common">Tropical sea anemone</name>
    <name type="synonym">Aiptasia pulchella</name>
    <dbReference type="NCBI Taxonomy" id="2652724"/>
    <lineage>
        <taxon>Eukaryota</taxon>
        <taxon>Metazoa</taxon>
        <taxon>Cnidaria</taxon>
        <taxon>Anthozoa</taxon>
        <taxon>Hexacorallia</taxon>
        <taxon>Actiniaria</taxon>
        <taxon>Aiptasiidae</taxon>
        <taxon>Exaiptasia</taxon>
    </lineage>
</organism>
<dbReference type="EnsemblMetazoa" id="XM_021060969.2">
    <property type="protein sequence ID" value="XP_020916628.1"/>
    <property type="gene ID" value="LOC110254012"/>
</dbReference>
<proteinExistence type="predicted"/>
<dbReference type="OrthoDB" id="522106at2759"/>
<dbReference type="Proteomes" id="UP000887567">
    <property type="component" value="Unplaced"/>
</dbReference>
<evidence type="ECO:0000313" key="2">
    <source>
        <dbReference type="EnsemblMetazoa" id="XP_020916628.1"/>
    </source>
</evidence>
<feature type="region of interest" description="Disordered" evidence="1">
    <location>
        <begin position="74"/>
        <end position="102"/>
    </location>
</feature>
<keyword evidence="3" id="KW-1185">Reference proteome</keyword>
<sequence>MSDIDTIPDDVHSLISLSSSTIGSNRLDDVESTDSQDYADVAGSRERFKQLIDSQGKASTQSRINSYLFDSETKNATDNLSEENKEEKQNLDLGTEDDKTDENPFLKSIKYLEQEGILRLFQNLAADIVFNRPDQPLQYIVEKLKKEKDDFRDENDNSSSQIQ</sequence>
<dbReference type="AlphaFoldDB" id="A0A913Y839"/>
<name>A0A913Y839_EXADI</name>
<dbReference type="CDD" id="cd22975">
    <property type="entry name" value="DD_TEX55"/>
    <property type="match status" value="1"/>
</dbReference>
<dbReference type="SUPFAM" id="SSF47391">
    <property type="entry name" value="Dimerization-anchoring domain of cAMP-dependent PK regulatory subunit"/>
    <property type="match status" value="1"/>
</dbReference>
<evidence type="ECO:0000313" key="3">
    <source>
        <dbReference type="Proteomes" id="UP000887567"/>
    </source>
</evidence>
<dbReference type="KEGG" id="epa:110254012"/>
<accession>A0A913Y839</accession>
<dbReference type="InterPro" id="IPR048377">
    <property type="entry name" value="TEX55_DD"/>
</dbReference>
<protein>
    <submittedName>
        <fullName evidence="2">Uncharacterized protein</fullName>
    </submittedName>
</protein>
<dbReference type="GeneID" id="110254012"/>
<reference evidence="2" key="1">
    <citation type="submission" date="2022-11" db="UniProtKB">
        <authorList>
            <consortium name="EnsemblMetazoa"/>
        </authorList>
    </citation>
    <scope>IDENTIFICATION</scope>
</reference>